<gene>
    <name evidence="2" type="ORF">VFPPC_17776</name>
</gene>
<dbReference type="RefSeq" id="XP_022285500.1">
    <property type="nucleotide sequence ID" value="XM_022429462.1"/>
</dbReference>
<comment type="caution">
    <text evidence="2">The sequence shown here is derived from an EMBL/GenBank/DDBJ whole genome shotgun (WGS) entry which is preliminary data.</text>
</comment>
<feature type="region of interest" description="Disordered" evidence="1">
    <location>
        <begin position="145"/>
        <end position="173"/>
    </location>
</feature>
<keyword evidence="3" id="KW-1185">Reference proteome</keyword>
<dbReference type="Proteomes" id="UP000078397">
    <property type="component" value="Unassembled WGS sequence"/>
</dbReference>
<protein>
    <submittedName>
        <fullName evidence="2">Uncharacterized protein</fullName>
    </submittedName>
</protein>
<proteinExistence type="predicted"/>
<accession>A0A219AQI9</accession>
<dbReference type="EMBL" id="LSBJ02000003">
    <property type="protein sequence ID" value="OWT43048.1"/>
    <property type="molecule type" value="Genomic_DNA"/>
</dbReference>
<dbReference type="KEGG" id="pchm:VFPPC_17776"/>
<dbReference type="GeneID" id="33936696"/>
<organism evidence="2 3">
    <name type="scientific">Pochonia chlamydosporia 170</name>
    <dbReference type="NCBI Taxonomy" id="1380566"/>
    <lineage>
        <taxon>Eukaryota</taxon>
        <taxon>Fungi</taxon>
        <taxon>Dikarya</taxon>
        <taxon>Ascomycota</taxon>
        <taxon>Pezizomycotina</taxon>
        <taxon>Sordariomycetes</taxon>
        <taxon>Hypocreomycetidae</taxon>
        <taxon>Hypocreales</taxon>
        <taxon>Clavicipitaceae</taxon>
        <taxon>Pochonia</taxon>
    </lineage>
</organism>
<sequence length="173" mass="19424">MGPHATTLTQRHKQIESILPLEIPAKINFLTRIKCRIKVLTWADLGLINNNSEVPIHGVGIVCQGHKIKQKLFREGQDSSQELAVGEAELYKVEWNESDPVKKISRFRLTGLLKPRGTTQPSKQGEARHDTKVVTVLIIQNTQTEDEIPAEKYPQRIPAGSGLPRRPDIKSSH</sequence>
<dbReference type="AlphaFoldDB" id="A0A219AQI9"/>
<evidence type="ECO:0000313" key="2">
    <source>
        <dbReference type="EMBL" id="OWT43048.1"/>
    </source>
</evidence>
<evidence type="ECO:0000313" key="3">
    <source>
        <dbReference type="Proteomes" id="UP000078397"/>
    </source>
</evidence>
<evidence type="ECO:0000256" key="1">
    <source>
        <dbReference type="SAM" id="MobiDB-lite"/>
    </source>
</evidence>
<name>A0A219AQI9_METCM</name>
<reference evidence="2 3" key="1">
    <citation type="journal article" date="2016" name="PLoS Pathog.">
        <title>Biosynthesis of antibiotic leucinostatins in bio-control fungus Purpureocillium lilacinum and their inhibition on phytophthora revealed by genome mining.</title>
        <authorList>
            <person name="Wang G."/>
            <person name="Liu Z."/>
            <person name="Lin R."/>
            <person name="Li E."/>
            <person name="Mao Z."/>
            <person name="Ling J."/>
            <person name="Yang Y."/>
            <person name="Yin W.B."/>
            <person name="Xie B."/>
        </authorList>
    </citation>
    <scope>NUCLEOTIDE SEQUENCE [LARGE SCALE GENOMIC DNA]</scope>
    <source>
        <strain evidence="2">170</strain>
    </source>
</reference>